<evidence type="ECO:0000313" key="1">
    <source>
        <dbReference type="EMBL" id="KAG2944366.1"/>
    </source>
</evidence>
<dbReference type="EMBL" id="MJFZ01000213">
    <property type="protein sequence ID" value="RAW34102.1"/>
    <property type="molecule type" value="Genomic_DNA"/>
</dbReference>
<dbReference type="PANTHER" id="PTHR47169">
    <property type="entry name" value="OS01G0541250 PROTEIN"/>
    <property type="match status" value="1"/>
</dbReference>
<organism evidence="3 4">
    <name type="scientific">Phytophthora cactorum</name>
    <dbReference type="NCBI Taxonomy" id="29920"/>
    <lineage>
        <taxon>Eukaryota</taxon>
        <taxon>Sar</taxon>
        <taxon>Stramenopiles</taxon>
        <taxon>Oomycota</taxon>
        <taxon>Peronosporomycetes</taxon>
        <taxon>Peronosporales</taxon>
        <taxon>Peronosporaceae</taxon>
        <taxon>Phytophthora</taxon>
    </lineage>
</organism>
<gene>
    <name evidence="3" type="ORF">PC110_g9593</name>
    <name evidence="1" type="ORF">PC117_g9069</name>
    <name evidence="2" type="ORF">PC129_g8854</name>
</gene>
<sequence>MFRAAVARPRDDSNGQVVFDGKIGIWDFTKQKVALRNSVNRPKGTLETKNLSTVDRAVYKQYLLEHVIPAIKRK</sequence>
<dbReference type="Proteomes" id="UP000251314">
    <property type="component" value="Unassembled WGS sequence"/>
</dbReference>
<dbReference type="VEuPathDB" id="FungiDB:PC110_g9593"/>
<evidence type="ECO:0000313" key="2">
    <source>
        <dbReference type="EMBL" id="KAG3220390.1"/>
    </source>
</evidence>
<dbReference type="Proteomes" id="UP000760860">
    <property type="component" value="Unassembled WGS sequence"/>
</dbReference>
<evidence type="ECO:0000313" key="3">
    <source>
        <dbReference type="EMBL" id="RAW34102.1"/>
    </source>
</evidence>
<dbReference type="AlphaFoldDB" id="A0A329SEY4"/>
<keyword evidence="4" id="KW-1185">Reference proteome</keyword>
<dbReference type="EMBL" id="RCMV01000266">
    <property type="protein sequence ID" value="KAG3220390.1"/>
    <property type="molecule type" value="Genomic_DNA"/>
</dbReference>
<evidence type="ECO:0000313" key="4">
    <source>
        <dbReference type="Proteomes" id="UP000251314"/>
    </source>
</evidence>
<proteinExistence type="predicted"/>
<accession>A0A329SEY4</accession>
<dbReference type="OrthoDB" id="74246at2759"/>
<comment type="caution">
    <text evidence="3">The sequence shown here is derived from an EMBL/GenBank/DDBJ whole genome shotgun (WGS) entry which is preliminary data.</text>
</comment>
<dbReference type="PANTHER" id="PTHR47169:SF2">
    <property type="entry name" value="OS01G0541250 PROTEIN"/>
    <property type="match status" value="1"/>
</dbReference>
<reference evidence="3 4" key="1">
    <citation type="submission" date="2018-01" db="EMBL/GenBank/DDBJ databases">
        <title>Draft genome of the strawberry crown rot pathogen Phytophthora cactorum.</title>
        <authorList>
            <person name="Armitage A.D."/>
            <person name="Lysoe E."/>
            <person name="Nellist C.F."/>
            <person name="Harrison R.J."/>
            <person name="Brurberg M.B."/>
        </authorList>
    </citation>
    <scope>NUCLEOTIDE SEQUENCE [LARGE SCALE GENOMIC DNA]</scope>
    <source>
        <strain evidence="3 4">10300</strain>
    </source>
</reference>
<dbReference type="EMBL" id="RCMK01000203">
    <property type="protein sequence ID" value="KAG2944366.1"/>
    <property type="molecule type" value="Genomic_DNA"/>
</dbReference>
<reference evidence="2" key="2">
    <citation type="submission" date="2018-05" db="EMBL/GenBank/DDBJ databases">
        <title>Effector identification in a new, highly contiguous assembly of the strawberry crown rot pathogen Phytophthora cactorum.</title>
        <authorList>
            <person name="Armitage A.D."/>
            <person name="Nellist C.F."/>
            <person name="Bates H."/>
            <person name="Vickerstaff R.J."/>
            <person name="Harrison R.J."/>
        </authorList>
    </citation>
    <scope>NUCLEOTIDE SEQUENCE</scope>
    <source>
        <strain evidence="1">4040</strain>
        <strain evidence="2">P421</strain>
    </source>
</reference>
<protein>
    <submittedName>
        <fullName evidence="3">Uncharacterized protein</fullName>
    </submittedName>
</protein>
<dbReference type="Proteomes" id="UP000736787">
    <property type="component" value="Unassembled WGS sequence"/>
</dbReference>
<name>A0A329SEY4_9STRA</name>